<protein>
    <submittedName>
        <fullName evidence="1">Uncharacterized protein</fullName>
    </submittedName>
</protein>
<dbReference type="AlphaFoldDB" id="A0A0P6Z923"/>
<organism evidence="1 2">
    <name type="scientific">Vibrio splendidus</name>
    <dbReference type="NCBI Taxonomy" id="29497"/>
    <lineage>
        <taxon>Bacteria</taxon>
        <taxon>Pseudomonadati</taxon>
        <taxon>Pseudomonadota</taxon>
        <taxon>Gammaproteobacteria</taxon>
        <taxon>Vibrionales</taxon>
        <taxon>Vibrionaceae</taxon>
        <taxon>Vibrio</taxon>
    </lineage>
</organism>
<evidence type="ECO:0000313" key="1">
    <source>
        <dbReference type="EMBL" id="PTP22097.1"/>
    </source>
</evidence>
<evidence type="ECO:0000313" key="2">
    <source>
        <dbReference type="Proteomes" id="UP000244080"/>
    </source>
</evidence>
<gene>
    <name evidence="1" type="ORF">CWO36_03085</name>
</gene>
<dbReference type="RefSeq" id="WP_017086565.1">
    <property type="nucleotide sequence ID" value="NZ_CAWMQV010000108.1"/>
</dbReference>
<sequence length="146" mass="15944">MHPALKVVALGIALVAGFYGPQVFQKFKSVIEHSTAEVNLDDYCMLSTTSCEQESISMSLDRETAQPLLPTKIKVVWEGAASETLMLSLTGLEMEMGSARFQLKSIGNNTYEGDVILPVCTLDKMTWVGELTDGVDTVNPAIRMAR</sequence>
<dbReference type="EMBL" id="PIGA01000004">
    <property type="protein sequence ID" value="PTP22097.1"/>
    <property type="molecule type" value="Genomic_DNA"/>
</dbReference>
<dbReference type="Proteomes" id="UP000244080">
    <property type="component" value="Unassembled WGS sequence"/>
</dbReference>
<dbReference type="OrthoDB" id="5917490at2"/>
<reference evidence="1 2" key="1">
    <citation type="submission" date="2017-11" db="EMBL/GenBank/DDBJ databases">
        <title>Population delineation of vibrios coincides with oyster pathogenicity.</title>
        <authorList>
            <person name="Bruto M."/>
            <person name="Labreuche Y."/>
            <person name="James A."/>
            <person name="Piel D."/>
            <person name="Chenivesse S."/>
            <person name="Petton B."/>
            <person name="Polz M.F."/>
            <person name="Le Roux F."/>
        </authorList>
    </citation>
    <scope>NUCLEOTIDE SEQUENCE [LARGE SCALE GENOMIC DNA]</scope>
    <source>
        <strain evidence="1 2">1F_55</strain>
    </source>
</reference>
<comment type="caution">
    <text evidence="1">The sequence shown here is derived from an EMBL/GenBank/DDBJ whole genome shotgun (WGS) entry which is preliminary data.</text>
</comment>
<proteinExistence type="predicted"/>
<name>A0A0P6Z923_VIBSP</name>
<accession>A0A0P6Z923</accession>